<protein>
    <recommendedName>
        <fullName evidence="3">Apea-like HEPN domain-containing protein</fullName>
    </recommendedName>
</protein>
<accession>A0A380AGJ3</accession>
<gene>
    <name evidence="1" type="ORF">NCTC10738_02820</name>
</gene>
<keyword evidence="2" id="KW-1185">Reference proteome</keyword>
<dbReference type="RefSeq" id="WP_115390045.1">
    <property type="nucleotide sequence ID" value="NZ_JADZHC010000062.1"/>
</dbReference>
<organism evidence="1 2">
    <name type="scientific">Shewanella algae</name>
    <dbReference type="NCBI Taxonomy" id="38313"/>
    <lineage>
        <taxon>Bacteria</taxon>
        <taxon>Pseudomonadati</taxon>
        <taxon>Pseudomonadota</taxon>
        <taxon>Gammaproteobacteria</taxon>
        <taxon>Alteromonadales</taxon>
        <taxon>Shewanellaceae</taxon>
        <taxon>Shewanella</taxon>
    </lineage>
</organism>
<evidence type="ECO:0000313" key="2">
    <source>
        <dbReference type="Proteomes" id="UP000254069"/>
    </source>
</evidence>
<dbReference type="Proteomes" id="UP000254069">
    <property type="component" value="Unassembled WGS sequence"/>
</dbReference>
<dbReference type="AlphaFoldDB" id="A0A380AGJ3"/>
<proteinExistence type="predicted"/>
<sequence length="386" mass="44767">MSRAVTADHVLFDECIRAFRSDDERWAPFEKGPSYSFLLTPFEVSIPWQFKECHVASSVQVRLPGANSAFISKVCNPEHVGRHNSHLFGIALSAITSFSWLKPCKSTRDDYLCRREHLTDSDYSELALNHAVLVAGPGANYSRVSDARLCDMYKQLEQLMSKLLSVDIKTYRIAMQSIRLVHLSLLVKRDDFGLAYLLVVSAIEAVAQHAIKRNKVKKKHPKEAEWKLRSKEDSMFKELFESYLESRGNNQYLRERFVLFIEKFAPVEKWTNYIEHPMSDLADTIRAYGSTHSPEHLTRKNWFEKYPEDLSPEEISSIISDAYVHRSCFIHRGEQPPHTDPSPSFHRFFQDYRSYDGYELTEKLLPNYELLVGLAKHSITNWLHTK</sequence>
<name>A0A380AGJ3_9GAMM</name>
<evidence type="ECO:0008006" key="3">
    <source>
        <dbReference type="Google" id="ProtNLM"/>
    </source>
</evidence>
<dbReference type="EMBL" id="UGYO01000001">
    <property type="protein sequence ID" value="SUI80742.1"/>
    <property type="molecule type" value="Genomic_DNA"/>
</dbReference>
<reference evidence="1 2" key="1">
    <citation type="submission" date="2018-06" db="EMBL/GenBank/DDBJ databases">
        <authorList>
            <consortium name="Pathogen Informatics"/>
            <person name="Doyle S."/>
        </authorList>
    </citation>
    <scope>NUCLEOTIDE SEQUENCE [LARGE SCALE GENOMIC DNA]</scope>
    <source>
        <strain evidence="1 2">NCTC10738</strain>
    </source>
</reference>
<evidence type="ECO:0000313" key="1">
    <source>
        <dbReference type="EMBL" id="SUI80742.1"/>
    </source>
</evidence>